<gene>
    <name evidence="2" type="ORF">EIN_254310</name>
</gene>
<dbReference type="AlphaFoldDB" id="A0A0A1UHC8"/>
<reference evidence="2 3" key="1">
    <citation type="submission" date="2012-10" db="EMBL/GenBank/DDBJ databases">
        <authorList>
            <person name="Zafar N."/>
            <person name="Inman J."/>
            <person name="Hall N."/>
            <person name="Lorenzi H."/>
            <person name="Caler E."/>
        </authorList>
    </citation>
    <scope>NUCLEOTIDE SEQUENCE [LARGE SCALE GENOMIC DNA]</scope>
    <source>
        <strain evidence="2 3">IP1</strain>
    </source>
</reference>
<dbReference type="KEGG" id="eiv:EIN_254310"/>
<evidence type="ECO:0000313" key="3">
    <source>
        <dbReference type="Proteomes" id="UP000014680"/>
    </source>
</evidence>
<organism evidence="2 3">
    <name type="scientific">Entamoeba invadens IP1</name>
    <dbReference type="NCBI Taxonomy" id="370355"/>
    <lineage>
        <taxon>Eukaryota</taxon>
        <taxon>Amoebozoa</taxon>
        <taxon>Evosea</taxon>
        <taxon>Archamoebae</taxon>
        <taxon>Mastigamoebida</taxon>
        <taxon>Entamoebidae</taxon>
        <taxon>Entamoeba</taxon>
    </lineage>
</organism>
<sequence>DKTTQKSVIFYFNTKCGASHLLKLISSPALEKKEEKTEKTASEDFADSDEKDFKDDEDSQKSSSDESVSNDSDDIGMATGHSETDKISGLNCRERDFFQKRSDRPLNFDSVLTNLPRFVAENEKFAVYKREKKKGNNVPTWFVLSTAVDFVSLRQTFPFESLYTQTTEEGSTTSTFDVNLLPLKTQIEAIRPKFVQHRIDFSMKRPNVFEFASIEEEMPLGLAIQFLAPRKRDIVCDIIEWAVLHNIQRVKSVCWELKNNQIGEIIFKIHNGQAQIIRTIQNAFNRFGFEQIKLDDIKIFCLEQTTKKQEVFMKFTLHKNAICAISLLKARSGIDSMLDNCMELHKVVLSYKKSHGSDTFENIDEVFTNFKKYTNSVSNPCLCELVKEVKISDGVADIANGFDMSLLIHYDNQNY</sequence>
<dbReference type="GeneID" id="14894042"/>
<name>A0A0A1UHC8_ENTIV</name>
<dbReference type="Proteomes" id="UP000014680">
    <property type="component" value="Unassembled WGS sequence"/>
</dbReference>
<proteinExistence type="predicted"/>
<protein>
    <submittedName>
        <fullName evidence="2">Uncharacterized protein</fullName>
    </submittedName>
</protein>
<dbReference type="RefSeq" id="XP_004261868.1">
    <property type="nucleotide sequence ID" value="XM_004261820.1"/>
</dbReference>
<evidence type="ECO:0000256" key="1">
    <source>
        <dbReference type="SAM" id="MobiDB-lite"/>
    </source>
</evidence>
<keyword evidence="3" id="KW-1185">Reference proteome</keyword>
<dbReference type="EMBL" id="KB206169">
    <property type="protein sequence ID" value="ELP95097.1"/>
    <property type="molecule type" value="Genomic_DNA"/>
</dbReference>
<feature type="non-terminal residue" evidence="2">
    <location>
        <position position="1"/>
    </location>
</feature>
<evidence type="ECO:0000313" key="2">
    <source>
        <dbReference type="EMBL" id="ELP95097.1"/>
    </source>
</evidence>
<feature type="compositionally biased region" description="Basic and acidic residues" evidence="1">
    <location>
        <begin position="30"/>
        <end position="42"/>
    </location>
</feature>
<feature type="region of interest" description="Disordered" evidence="1">
    <location>
        <begin position="27"/>
        <end position="85"/>
    </location>
</feature>
<feature type="compositionally biased region" description="Basic and acidic residues" evidence="1">
    <location>
        <begin position="51"/>
        <end position="64"/>
    </location>
</feature>
<dbReference type="VEuPathDB" id="AmoebaDB:EIN_254310"/>
<accession>A0A0A1UHC8</accession>